<evidence type="ECO:0000256" key="5">
    <source>
        <dbReference type="SAM" id="SignalP"/>
    </source>
</evidence>
<comment type="caution">
    <text evidence="6">The sequence shown here is derived from an EMBL/GenBank/DDBJ whole genome shotgun (WGS) entry which is preliminary data.</text>
</comment>
<dbReference type="InParanoid" id="A0A1Z5KLV3"/>
<sequence>MMNAPTSIVTRSAVMASLILLALLLHSNALPLRPIRGIRQTLRNRVYRPVKQILWPNTLSDLSRVEPLPPGPLGCPIRGLNTRLSSPSFGPGLLFYQVSKKVKHARVFKIFSQRKGIAIVSGYQNTKTVLSQEFSAVVPQSVPFTAKIVGTHSLRCADNKQRHGELRQLVGAAVQSNRVRDMVPALQHIAESVLEQQSSTMQMEDVCTSFALDVAWRLIIGLQDMNQTSSFRYHVKAWLKGIYPGANDDWQTSRQFLVEQIEKKFQYLEQNGPDESTVSGMLFATEENERKATKEEIIDNILLLILAGTETSAATLTNCMLLVGLRPDAWQKVVQEQQQWIRKHGPQLSYEALENHCRYTDGVVRESLRIKPTTGGSMRGTASTIVVDGYQIPAGWGITYDRYLTHLLDPISREKDDLHMDVRQGFRPERWLDEATRPGQEFLPFGVGPRYCLGAELAMCEMKVFLSVLARQMPTFNLIYPAVDERIRWRQKAIIPIPEKGVLIRQSNLSSALTAQEKVTSL</sequence>
<dbReference type="InterPro" id="IPR050121">
    <property type="entry name" value="Cytochrome_P450_monoxygenase"/>
</dbReference>
<protein>
    <submittedName>
        <fullName evidence="6">Cytochrome P450 family 26 subfamily C</fullName>
    </submittedName>
</protein>
<dbReference type="GO" id="GO:0016705">
    <property type="term" value="F:oxidoreductase activity, acting on paired donors, with incorporation or reduction of molecular oxygen"/>
    <property type="evidence" value="ECO:0007669"/>
    <property type="project" value="InterPro"/>
</dbReference>
<evidence type="ECO:0000256" key="3">
    <source>
        <dbReference type="PIRSR" id="PIRSR602401-1"/>
    </source>
</evidence>
<feature type="binding site" description="axial binding residue" evidence="3">
    <location>
        <position position="452"/>
    </location>
    <ligand>
        <name>heme</name>
        <dbReference type="ChEBI" id="CHEBI:30413"/>
    </ligand>
    <ligandPart>
        <name>Fe</name>
        <dbReference type="ChEBI" id="CHEBI:18248"/>
    </ligandPart>
</feature>
<dbReference type="PANTHER" id="PTHR24305">
    <property type="entry name" value="CYTOCHROME P450"/>
    <property type="match status" value="1"/>
</dbReference>
<keyword evidence="7" id="KW-1185">Reference proteome</keyword>
<organism evidence="6 7">
    <name type="scientific">Fistulifera solaris</name>
    <name type="common">Oleaginous diatom</name>
    <dbReference type="NCBI Taxonomy" id="1519565"/>
    <lineage>
        <taxon>Eukaryota</taxon>
        <taxon>Sar</taxon>
        <taxon>Stramenopiles</taxon>
        <taxon>Ochrophyta</taxon>
        <taxon>Bacillariophyta</taxon>
        <taxon>Bacillariophyceae</taxon>
        <taxon>Bacillariophycidae</taxon>
        <taxon>Naviculales</taxon>
        <taxon>Naviculaceae</taxon>
        <taxon>Fistulifera</taxon>
    </lineage>
</organism>
<dbReference type="Proteomes" id="UP000198406">
    <property type="component" value="Unassembled WGS sequence"/>
</dbReference>
<comment type="cofactor">
    <cofactor evidence="1 3">
        <name>heme</name>
        <dbReference type="ChEBI" id="CHEBI:30413"/>
    </cofactor>
</comment>
<accession>A0A1Z5KLV3</accession>
<reference evidence="6 7" key="1">
    <citation type="journal article" date="2015" name="Plant Cell">
        <title>Oil accumulation by the oleaginous diatom Fistulifera solaris as revealed by the genome and transcriptome.</title>
        <authorList>
            <person name="Tanaka T."/>
            <person name="Maeda Y."/>
            <person name="Veluchamy A."/>
            <person name="Tanaka M."/>
            <person name="Abida H."/>
            <person name="Marechal E."/>
            <person name="Bowler C."/>
            <person name="Muto M."/>
            <person name="Sunaga Y."/>
            <person name="Tanaka M."/>
            <person name="Yoshino T."/>
            <person name="Taniguchi T."/>
            <person name="Fukuda Y."/>
            <person name="Nemoto M."/>
            <person name="Matsumoto M."/>
            <person name="Wong P.S."/>
            <person name="Aburatani S."/>
            <person name="Fujibuchi W."/>
        </authorList>
    </citation>
    <scope>NUCLEOTIDE SEQUENCE [LARGE SCALE GENOMIC DNA]</scope>
    <source>
        <strain evidence="6 7">JPCC DA0580</strain>
    </source>
</reference>
<dbReference type="CDD" id="cd00302">
    <property type="entry name" value="cytochrome_P450"/>
    <property type="match status" value="1"/>
</dbReference>
<evidence type="ECO:0000256" key="2">
    <source>
        <dbReference type="ARBA" id="ARBA00010617"/>
    </source>
</evidence>
<feature type="chain" id="PRO_5012622473" evidence="5">
    <location>
        <begin position="30"/>
        <end position="522"/>
    </location>
</feature>
<dbReference type="GO" id="GO:0004497">
    <property type="term" value="F:monooxygenase activity"/>
    <property type="evidence" value="ECO:0007669"/>
    <property type="project" value="UniProtKB-KW"/>
</dbReference>
<gene>
    <name evidence="6" type="ORF">FisN_23Lh136</name>
</gene>
<dbReference type="Pfam" id="PF00067">
    <property type="entry name" value="p450"/>
    <property type="match status" value="1"/>
</dbReference>
<keyword evidence="4" id="KW-0503">Monooxygenase</keyword>
<comment type="similarity">
    <text evidence="2 4">Belongs to the cytochrome P450 family.</text>
</comment>
<dbReference type="InterPro" id="IPR036396">
    <property type="entry name" value="Cyt_P450_sf"/>
</dbReference>
<dbReference type="InterPro" id="IPR017972">
    <property type="entry name" value="Cyt_P450_CS"/>
</dbReference>
<name>A0A1Z5KLV3_FISSO</name>
<dbReference type="SUPFAM" id="SSF48264">
    <property type="entry name" value="Cytochrome P450"/>
    <property type="match status" value="1"/>
</dbReference>
<dbReference type="GO" id="GO:0020037">
    <property type="term" value="F:heme binding"/>
    <property type="evidence" value="ECO:0007669"/>
    <property type="project" value="InterPro"/>
</dbReference>
<dbReference type="OrthoDB" id="6480556at2759"/>
<evidence type="ECO:0000313" key="7">
    <source>
        <dbReference type="Proteomes" id="UP000198406"/>
    </source>
</evidence>
<dbReference type="PRINTS" id="PR00463">
    <property type="entry name" value="EP450I"/>
</dbReference>
<dbReference type="GO" id="GO:0005506">
    <property type="term" value="F:iron ion binding"/>
    <property type="evidence" value="ECO:0007669"/>
    <property type="project" value="InterPro"/>
</dbReference>
<dbReference type="PROSITE" id="PS00086">
    <property type="entry name" value="CYTOCHROME_P450"/>
    <property type="match status" value="1"/>
</dbReference>
<evidence type="ECO:0000256" key="1">
    <source>
        <dbReference type="ARBA" id="ARBA00001971"/>
    </source>
</evidence>
<dbReference type="InterPro" id="IPR001128">
    <property type="entry name" value="Cyt_P450"/>
</dbReference>
<keyword evidence="3 4" id="KW-0408">Iron</keyword>
<keyword evidence="5" id="KW-0732">Signal</keyword>
<dbReference type="AlphaFoldDB" id="A0A1Z5KLV3"/>
<keyword evidence="3 4" id="KW-0349">Heme</keyword>
<dbReference type="PANTHER" id="PTHR24305:SF166">
    <property type="entry name" value="CYTOCHROME P450 12A4, MITOCHONDRIAL-RELATED"/>
    <property type="match status" value="1"/>
</dbReference>
<keyword evidence="3 4" id="KW-0479">Metal-binding</keyword>
<proteinExistence type="inferred from homology"/>
<dbReference type="EMBL" id="BDSP01000255">
    <property type="protein sequence ID" value="GAX27294.1"/>
    <property type="molecule type" value="Genomic_DNA"/>
</dbReference>
<keyword evidence="4" id="KW-0560">Oxidoreductase</keyword>
<feature type="signal peptide" evidence="5">
    <location>
        <begin position="1"/>
        <end position="29"/>
    </location>
</feature>
<dbReference type="Gene3D" id="1.10.630.10">
    <property type="entry name" value="Cytochrome P450"/>
    <property type="match status" value="1"/>
</dbReference>
<evidence type="ECO:0000313" key="6">
    <source>
        <dbReference type="EMBL" id="GAX27294.1"/>
    </source>
</evidence>
<evidence type="ECO:0000256" key="4">
    <source>
        <dbReference type="RuleBase" id="RU000461"/>
    </source>
</evidence>
<dbReference type="PRINTS" id="PR00385">
    <property type="entry name" value="P450"/>
</dbReference>
<dbReference type="InterPro" id="IPR002401">
    <property type="entry name" value="Cyt_P450_E_grp-I"/>
</dbReference>